<keyword evidence="3" id="KW-0720">Serine protease</keyword>
<evidence type="ECO:0000256" key="1">
    <source>
        <dbReference type="ARBA" id="ARBA00022670"/>
    </source>
</evidence>
<gene>
    <name evidence="7" type="ORF">FHS74_002820</name>
</gene>
<dbReference type="InterPro" id="IPR029058">
    <property type="entry name" value="AB_hydrolase_fold"/>
</dbReference>
<sequence>MKHTISALLLSPGLLLGATAAFADSSPATPPGSVPATGIPEDSRAWMEDMNNADALAWAKAETDRSTAVLQADPRYPALLAEATAIAESKDRVPGVSFRGEAIYNFWQDADHVQGLWRTTTLASFRTEKPDWQIVLDVDALAKAEGVKWVFKGTDCDEETRRHCVVHLSNGGEDAVTLREFDMKTRAFVPGGFTLPRGKQSVAWADTDTLLVAREWGPDTMSASGYPLVVKALKRGQPLDQARLVFKGDPTDMSVGAETLRDTQGHQATIIVRNLSFFQSETYLLVGGQPQRLDLPQKSQIHGIHDGQLIVEVKEDWSAGGTTVAQGSVVALDLAAITADPRHAHPVVVYAPTSREGLTGLDFTRHHVLISLTDNVKGRVYVADRDADGGWRRALLQLPDNSNLTVTGTDRDHDRAFVTVAGFLDPLTLSLVDTNTGAVEKLKSTPAQFDASKAVVEQREAVSSDGTRVPYFIVRPRDVPFDGSTPTLLYAYGGFEVPMLPRYLGATGKLWLARGGAYVLANIRGGGEFGPAWHDAGLKTKRQVIYDDFVAVARDLMATKLTSTRRLGIEGGSNGGLLMGVQFTQHPELWRAVVIQVPLLDMLRFPVIGAGASWMGEYGDPAVPEERAFLAGISPYHNLKAGVTYPEPLFVTSAKDDRVNPGHARKMAAKMKEMGLPYLYYENTEGGHAASANLKETARRQALEFTYLLRKLKD</sequence>
<evidence type="ECO:0000313" key="8">
    <source>
        <dbReference type="Proteomes" id="UP000539175"/>
    </source>
</evidence>
<keyword evidence="4" id="KW-0732">Signal</keyword>
<evidence type="ECO:0000313" key="7">
    <source>
        <dbReference type="EMBL" id="MBB6252260.1"/>
    </source>
</evidence>
<dbReference type="EC" id="3.4.21.26" evidence="7"/>
<dbReference type="InterPro" id="IPR001375">
    <property type="entry name" value="Peptidase_S9_cat"/>
</dbReference>
<evidence type="ECO:0000256" key="3">
    <source>
        <dbReference type="ARBA" id="ARBA00022825"/>
    </source>
</evidence>
<dbReference type="AlphaFoldDB" id="A0A7X0AYB7"/>
<evidence type="ECO:0000256" key="4">
    <source>
        <dbReference type="SAM" id="SignalP"/>
    </source>
</evidence>
<dbReference type="PRINTS" id="PR00862">
    <property type="entry name" value="PROLIGOPTASE"/>
</dbReference>
<organism evidence="7 8">
    <name type="scientific">Nitrospirillum iridis</name>
    <dbReference type="NCBI Taxonomy" id="765888"/>
    <lineage>
        <taxon>Bacteria</taxon>
        <taxon>Pseudomonadati</taxon>
        <taxon>Pseudomonadota</taxon>
        <taxon>Alphaproteobacteria</taxon>
        <taxon>Rhodospirillales</taxon>
        <taxon>Azospirillaceae</taxon>
        <taxon>Nitrospirillum</taxon>
    </lineage>
</organism>
<dbReference type="GO" id="GO:0070012">
    <property type="term" value="F:oligopeptidase activity"/>
    <property type="evidence" value="ECO:0007669"/>
    <property type="project" value="TreeGrafter"/>
</dbReference>
<feature type="signal peptide" evidence="4">
    <location>
        <begin position="1"/>
        <end position="23"/>
    </location>
</feature>
<proteinExistence type="predicted"/>
<dbReference type="InterPro" id="IPR023302">
    <property type="entry name" value="Pept_S9A_N"/>
</dbReference>
<feature type="domain" description="Peptidase S9 prolyl oligopeptidase catalytic" evidence="5">
    <location>
        <begin position="511"/>
        <end position="713"/>
    </location>
</feature>
<dbReference type="Pfam" id="PF02897">
    <property type="entry name" value="Peptidase_S9_N"/>
    <property type="match status" value="1"/>
</dbReference>
<evidence type="ECO:0000259" key="6">
    <source>
        <dbReference type="Pfam" id="PF02897"/>
    </source>
</evidence>
<dbReference type="SUPFAM" id="SSF53474">
    <property type="entry name" value="alpha/beta-Hydrolases"/>
    <property type="match status" value="1"/>
</dbReference>
<dbReference type="GO" id="GO:0005829">
    <property type="term" value="C:cytosol"/>
    <property type="evidence" value="ECO:0007669"/>
    <property type="project" value="TreeGrafter"/>
</dbReference>
<comment type="caution">
    <text evidence="7">The sequence shown here is derived from an EMBL/GenBank/DDBJ whole genome shotgun (WGS) entry which is preliminary data.</text>
</comment>
<dbReference type="PANTHER" id="PTHR42881:SF13">
    <property type="entry name" value="PROLYL ENDOPEPTIDASE"/>
    <property type="match status" value="1"/>
</dbReference>
<accession>A0A7X0AYB7</accession>
<dbReference type="Proteomes" id="UP000539175">
    <property type="component" value="Unassembled WGS sequence"/>
</dbReference>
<dbReference type="Pfam" id="PF00326">
    <property type="entry name" value="Peptidase_S9"/>
    <property type="match status" value="1"/>
</dbReference>
<dbReference type="RefSeq" id="WP_184801492.1">
    <property type="nucleotide sequence ID" value="NZ_JACIIZ010000007.1"/>
</dbReference>
<dbReference type="Gene3D" id="2.130.10.120">
    <property type="entry name" value="Prolyl oligopeptidase, N-terminal domain"/>
    <property type="match status" value="1"/>
</dbReference>
<dbReference type="EMBL" id="JACIIZ010000007">
    <property type="protein sequence ID" value="MBB6252260.1"/>
    <property type="molecule type" value="Genomic_DNA"/>
</dbReference>
<dbReference type="SUPFAM" id="SSF50993">
    <property type="entry name" value="Peptidase/esterase 'gauge' domain"/>
    <property type="match status" value="1"/>
</dbReference>
<dbReference type="GO" id="GO:0004252">
    <property type="term" value="F:serine-type endopeptidase activity"/>
    <property type="evidence" value="ECO:0007669"/>
    <property type="project" value="UniProtKB-EC"/>
</dbReference>
<dbReference type="Gene3D" id="3.40.50.1820">
    <property type="entry name" value="alpha/beta hydrolase"/>
    <property type="match status" value="1"/>
</dbReference>
<name>A0A7X0AYB7_9PROT</name>
<dbReference type="GO" id="GO:0006508">
    <property type="term" value="P:proteolysis"/>
    <property type="evidence" value="ECO:0007669"/>
    <property type="project" value="UniProtKB-KW"/>
</dbReference>
<reference evidence="7 8" key="1">
    <citation type="submission" date="2020-08" db="EMBL/GenBank/DDBJ databases">
        <title>Genomic Encyclopedia of Type Strains, Phase IV (KMG-IV): sequencing the most valuable type-strain genomes for metagenomic binning, comparative biology and taxonomic classification.</title>
        <authorList>
            <person name="Goeker M."/>
        </authorList>
    </citation>
    <scope>NUCLEOTIDE SEQUENCE [LARGE SCALE GENOMIC DNA]</scope>
    <source>
        <strain evidence="7 8">DSM 22198</strain>
    </source>
</reference>
<keyword evidence="1" id="KW-0645">Protease</keyword>
<dbReference type="PANTHER" id="PTHR42881">
    <property type="entry name" value="PROLYL ENDOPEPTIDASE"/>
    <property type="match status" value="1"/>
</dbReference>
<evidence type="ECO:0000256" key="2">
    <source>
        <dbReference type="ARBA" id="ARBA00022801"/>
    </source>
</evidence>
<feature type="chain" id="PRO_5031218674" evidence="4">
    <location>
        <begin position="24"/>
        <end position="714"/>
    </location>
</feature>
<dbReference type="InterPro" id="IPR002470">
    <property type="entry name" value="Peptidase_S9A"/>
</dbReference>
<evidence type="ECO:0000259" key="5">
    <source>
        <dbReference type="Pfam" id="PF00326"/>
    </source>
</evidence>
<protein>
    <submittedName>
        <fullName evidence="7">Prolyl oligopeptidase</fullName>
        <ecNumber evidence="7">3.4.21.26</ecNumber>
    </submittedName>
</protein>
<keyword evidence="8" id="KW-1185">Reference proteome</keyword>
<dbReference type="InterPro" id="IPR051167">
    <property type="entry name" value="Prolyl_oligopep/macrocyclase"/>
</dbReference>
<keyword evidence="2 7" id="KW-0378">Hydrolase</keyword>
<feature type="domain" description="Peptidase S9A N-terminal" evidence="6">
    <location>
        <begin position="41"/>
        <end position="444"/>
    </location>
</feature>